<feature type="region of interest" description="Disordered" evidence="1">
    <location>
        <begin position="1"/>
        <end position="32"/>
    </location>
</feature>
<evidence type="ECO:0000313" key="2">
    <source>
        <dbReference type="EMBL" id="KAJ8889360.1"/>
    </source>
</evidence>
<feature type="compositionally biased region" description="Basic and acidic residues" evidence="1">
    <location>
        <begin position="21"/>
        <end position="32"/>
    </location>
</feature>
<reference evidence="2 3" key="1">
    <citation type="submission" date="2023-02" db="EMBL/GenBank/DDBJ databases">
        <title>LHISI_Scaffold_Assembly.</title>
        <authorList>
            <person name="Stuart O.P."/>
            <person name="Cleave R."/>
            <person name="Magrath M.J.L."/>
            <person name="Mikheyev A.S."/>
        </authorList>
    </citation>
    <scope>NUCLEOTIDE SEQUENCE [LARGE SCALE GENOMIC DNA]</scope>
    <source>
        <strain evidence="2">Daus_M_001</strain>
        <tissue evidence="2">Leg muscle</tissue>
    </source>
</reference>
<keyword evidence="3" id="KW-1185">Reference proteome</keyword>
<evidence type="ECO:0000313" key="3">
    <source>
        <dbReference type="Proteomes" id="UP001159363"/>
    </source>
</evidence>
<protein>
    <submittedName>
        <fullName evidence="2">Uncharacterized protein</fullName>
    </submittedName>
</protein>
<evidence type="ECO:0000256" key="1">
    <source>
        <dbReference type="SAM" id="MobiDB-lite"/>
    </source>
</evidence>
<dbReference type="Proteomes" id="UP001159363">
    <property type="component" value="Chromosome 3"/>
</dbReference>
<comment type="caution">
    <text evidence="2">The sequence shown here is derived from an EMBL/GenBank/DDBJ whole genome shotgun (WGS) entry which is preliminary data.</text>
</comment>
<name>A0ABQ9HZC4_9NEOP</name>
<dbReference type="EMBL" id="JARBHB010000003">
    <property type="protein sequence ID" value="KAJ8889360.1"/>
    <property type="molecule type" value="Genomic_DNA"/>
</dbReference>
<gene>
    <name evidence="2" type="ORF">PR048_008859</name>
</gene>
<sequence>MSVRGVDEWTSDWSSSNRRRASGERSDQREENLRLRASAERIVRLAGWTVGLDADARAGKMEDSRKKNLPASGIFRHDTHMRESEDNPADNRTGFAQCVAICRLLATGFCGCNGAWNIASGGTNGGASYSPTNSASACSTLHGHIRAWHHSDSHLAESYIVHRHTRPAPRVTVSGAIRLQSH</sequence>
<proteinExistence type="predicted"/>
<accession>A0ABQ9HZC4</accession>
<organism evidence="2 3">
    <name type="scientific">Dryococelus australis</name>
    <dbReference type="NCBI Taxonomy" id="614101"/>
    <lineage>
        <taxon>Eukaryota</taxon>
        <taxon>Metazoa</taxon>
        <taxon>Ecdysozoa</taxon>
        <taxon>Arthropoda</taxon>
        <taxon>Hexapoda</taxon>
        <taxon>Insecta</taxon>
        <taxon>Pterygota</taxon>
        <taxon>Neoptera</taxon>
        <taxon>Polyneoptera</taxon>
        <taxon>Phasmatodea</taxon>
        <taxon>Verophasmatodea</taxon>
        <taxon>Anareolatae</taxon>
        <taxon>Phasmatidae</taxon>
        <taxon>Eurycanthinae</taxon>
        <taxon>Dryococelus</taxon>
    </lineage>
</organism>